<comment type="caution">
    <text evidence="1">The sequence shown here is derived from an EMBL/GenBank/DDBJ whole genome shotgun (WGS) entry which is preliminary data.</text>
</comment>
<dbReference type="AlphaFoldDB" id="A0A512J148"/>
<protein>
    <submittedName>
        <fullName evidence="1">Uncharacterized protein</fullName>
    </submittedName>
</protein>
<dbReference type="SUPFAM" id="SSF69279">
    <property type="entry name" value="Phage tail proteins"/>
    <property type="match status" value="1"/>
</dbReference>
<gene>
    <name evidence="2" type="ORF">GCM10007888_06610</name>
    <name evidence="1" type="ORF">MOX02_17340</name>
</gene>
<proteinExistence type="predicted"/>
<reference evidence="1 3" key="3">
    <citation type="submission" date="2019-07" db="EMBL/GenBank/DDBJ databases">
        <title>Whole genome shotgun sequence of Methylobacterium oxalidis NBRC 107715.</title>
        <authorList>
            <person name="Hosoyama A."/>
            <person name="Uohara A."/>
            <person name="Ohji S."/>
            <person name="Ichikawa N."/>
        </authorList>
    </citation>
    <scope>NUCLEOTIDE SEQUENCE [LARGE SCALE GENOMIC DNA]</scope>
    <source>
        <strain evidence="1 3">NBRC 107715</strain>
    </source>
</reference>
<name>A0A512J148_9HYPH</name>
<evidence type="ECO:0000313" key="2">
    <source>
        <dbReference type="EMBL" id="GLS62280.1"/>
    </source>
</evidence>
<organism evidence="1 3">
    <name type="scientific">Methylobacterium oxalidis</name>
    <dbReference type="NCBI Taxonomy" id="944322"/>
    <lineage>
        <taxon>Bacteria</taxon>
        <taxon>Pseudomonadati</taxon>
        <taxon>Pseudomonadota</taxon>
        <taxon>Alphaproteobacteria</taxon>
        <taxon>Hyphomicrobiales</taxon>
        <taxon>Methylobacteriaceae</taxon>
        <taxon>Methylobacterium</taxon>
    </lineage>
</organism>
<evidence type="ECO:0000313" key="3">
    <source>
        <dbReference type="Proteomes" id="UP000321960"/>
    </source>
</evidence>
<dbReference type="EMBL" id="BSPK01000008">
    <property type="protein sequence ID" value="GLS62280.1"/>
    <property type="molecule type" value="Genomic_DNA"/>
</dbReference>
<dbReference type="Proteomes" id="UP000321960">
    <property type="component" value="Unassembled WGS sequence"/>
</dbReference>
<accession>A0A512J148</accession>
<evidence type="ECO:0000313" key="4">
    <source>
        <dbReference type="Proteomes" id="UP001156856"/>
    </source>
</evidence>
<dbReference type="RefSeq" id="WP_147025391.1">
    <property type="nucleotide sequence ID" value="NZ_BJZU01000028.1"/>
</dbReference>
<reference evidence="2" key="4">
    <citation type="submission" date="2023-01" db="EMBL/GenBank/DDBJ databases">
        <title>Draft genome sequence of Methylobacterium oxalidis strain NBRC 107715.</title>
        <authorList>
            <person name="Sun Q."/>
            <person name="Mori K."/>
        </authorList>
    </citation>
    <scope>NUCLEOTIDE SEQUENCE</scope>
    <source>
        <strain evidence="2">NBRC 107715</strain>
    </source>
</reference>
<dbReference type="EMBL" id="BJZU01000028">
    <property type="protein sequence ID" value="GEP03696.1"/>
    <property type="molecule type" value="Genomic_DNA"/>
</dbReference>
<reference evidence="2" key="1">
    <citation type="journal article" date="2014" name="Int. J. Syst. Evol. Microbiol.">
        <title>Complete genome of a new Firmicutes species belonging to the dominant human colonic microbiota ('Ruminococcus bicirculans') reveals two chromosomes and a selective capacity to utilize plant glucans.</title>
        <authorList>
            <consortium name="NISC Comparative Sequencing Program"/>
            <person name="Wegmann U."/>
            <person name="Louis P."/>
            <person name="Goesmann A."/>
            <person name="Henrissat B."/>
            <person name="Duncan S.H."/>
            <person name="Flint H.J."/>
        </authorList>
    </citation>
    <scope>NUCLEOTIDE SEQUENCE</scope>
    <source>
        <strain evidence="2">NBRC 107715</strain>
    </source>
</reference>
<reference evidence="4" key="2">
    <citation type="journal article" date="2019" name="Int. J. Syst. Evol. Microbiol.">
        <title>The Global Catalogue of Microorganisms (GCM) 10K type strain sequencing project: providing services to taxonomists for standard genome sequencing and annotation.</title>
        <authorList>
            <consortium name="The Broad Institute Genomics Platform"/>
            <consortium name="The Broad Institute Genome Sequencing Center for Infectious Disease"/>
            <person name="Wu L."/>
            <person name="Ma J."/>
        </authorList>
    </citation>
    <scope>NUCLEOTIDE SEQUENCE [LARGE SCALE GENOMIC DNA]</scope>
    <source>
        <strain evidence="4">NBRC 107715</strain>
    </source>
</reference>
<keyword evidence="4" id="KW-1185">Reference proteome</keyword>
<sequence length="389" mass="41494">MPTGYKPIFEIWKGGENITARFQDRAVHIAVELAAGGGSQDSIEITVDDRDWLVATPRVKDRIVVYLGYEGIGTSWMGSFEVNSVRFSFPPKSIAVRGTSASSLNDLKTHTIQEFKDKTAEEILAEAGSKIGMKVDVHPSIADQKIPFLNSVTSMGSLVERLESHYGAVAKITDGRVILTPRAGGRSVSDIAMPTLVLREYSFADLEILTDSRGETARTIAQYKDGDGNTKTVETKSNIPDLDTEASHTIGNIFNSQAEAEAAAKSVQATLDRSTGRIHGTLAEGDPWLRDGQRVVISGIRDGIDGSYVLDMVRHEFTKQGALRTSFSGTAGIDGLAAEFGSSTCNDPAFIVPGAGQVMGQVLPPAGALTLDRTFGPIPALTGTAPPVP</sequence>
<dbReference type="Proteomes" id="UP001156856">
    <property type="component" value="Unassembled WGS sequence"/>
</dbReference>
<evidence type="ECO:0000313" key="1">
    <source>
        <dbReference type="EMBL" id="GEP03696.1"/>
    </source>
</evidence>
<dbReference type="OrthoDB" id="7833734at2"/>